<gene>
    <name evidence="2" type="ordered locus">AARI_30020</name>
</gene>
<keyword evidence="1" id="KW-0812">Transmembrane</keyword>
<name>A0ABP1U7E0_GLUAR</name>
<dbReference type="EMBL" id="FQ311875">
    <property type="protein sequence ID" value="CBT77202.1"/>
    <property type="molecule type" value="Genomic_DNA"/>
</dbReference>
<feature type="transmembrane region" description="Helical" evidence="1">
    <location>
        <begin position="12"/>
        <end position="35"/>
    </location>
</feature>
<evidence type="ECO:0000313" key="2">
    <source>
        <dbReference type="EMBL" id="CBT77202.1"/>
    </source>
</evidence>
<evidence type="ECO:0000256" key="1">
    <source>
        <dbReference type="SAM" id="Phobius"/>
    </source>
</evidence>
<reference evidence="3" key="2">
    <citation type="submission" date="2010-07" db="EMBL/GenBank/DDBJ databases">
        <title>Complete genome sequence of Arthrobacter arilaitensis (strain DSM 16368 / CIP 108037 / JCM 13566 / Re117).</title>
        <authorList>
            <person name="Genoscope."/>
        </authorList>
    </citation>
    <scope>NUCLEOTIDE SEQUENCE [LARGE SCALE GENOMIC DNA]</scope>
    <source>
        <strain evidence="3">DSM 16368 / CIP 108037 / IAM 15318 / JCM 13566 / Re117</strain>
    </source>
</reference>
<dbReference type="Proteomes" id="UP000006878">
    <property type="component" value="Chromosome"/>
</dbReference>
<protein>
    <submittedName>
        <fullName evidence="2">Hypothetical membrane protein</fullName>
    </submittedName>
</protein>
<keyword evidence="3" id="KW-1185">Reference proteome</keyword>
<sequence>MFLGPPERQKRCAAHMSGVNTLLILAVIADLAAYVSDWYQAVELAINASKYYLAIARNDIGRNS</sequence>
<keyword evidence="1" id="KW-1133">Transmembrane helix</keyword>
<keyword evidence="1" id="KW-0472">Membrane</keyword>
<organism evidence="2 3">
    <name type="scientific">Glutamicibacter arilaitensis (strain DSM 16368 / CIP 108037 / IAM 15318 / JCM 13566 / NCIMB 14258 / Re117)</name>
    <name type="common">Arthrobacter arilaitensis</name>
    <dbReference type="NCBI Taxonomy" id="861360"/>
    <lineage>
        <taxon>Bacteria</taxon>
        <taxon>Bacillati</taxon>
        <taxon>Actinomycetota</taxon>
        <taxon>Actinomycetes</taxon>
        <taxon>Micrococcales</taxon>
        <taxon>Micrococcaceae</taxon>
        <taxon>Glutamicibacter</taxon>
    </lineage>
</organism>
<proteinExistence type="predicted"/>
<reference evidence="3" key="1">
    <citation type="journal article" date="2010" name="PLoS ONE">
        <title>The Arthrobacter arilaitensis Re117 genome sequence reveals its genetic adaptation to the surface of cheese.</title>
        <authorList>
            <person name="Monnet C."/>
            <person name="Loux V."/>
            <person name="Gibrat J.F."/>
            <person name="Spinnler E."/>
            <person name="Barbe V."/>
            <person name="Vacherie B."/>
            <person name="Gavory F."/>
            <person name="Gourbeyre E."/>
            <person name="Siguier P."/>
            <person name="Chandler M."/>
            <person name="Elleuch R."/>
            <person name="Irlinger F."/>
            <person name="Vallaeys T."/>
        </authorList>
    </citation>
    <scope>NUCLEOTIDE SEQUENCE</scope>
    <source>
        <strain evidence="3">DSM 16368 / CIP 108037 / IAM 15318 / JCM 13566 / Re117</strain>
    </source>
</reference>
<accession>A0ABP1U7E0</accession>
<evidence type="ECO:0000313" key="3">
    <source>
        <dbReference type="Proteomes" id="UP000006878"/>
    </source>
</evidence>